<dbReference type="SUPFAM" id="SSF53474">
    <property type="entry name" value="alpha/beta-Hydrolases"/>
    <property type="match status" value="1"/>
</dbReference>
<accession>A0A9W9CZR9</accession>
<dbReference type="OrthoDB" id="408631at2759"/>
<keyword evidence="6" id="KW-1185">Reference proteome</keyword>
<feature type="domain" description="Carboxylesterase type B" evidence="4">
    <location>
        <begin position="19"/>
        <end position="512"/>
    </location>
</feature>
<comment type="similarity">
    <text evidence="1 3">Belongs to the type-B carboxylesterase/lipase family.</text>
</comment>
<protein>
    <recommendedName>
        <fullName evidence="3">Carboxylic ester hydrolase</fullName>
        <ecNumber evidence="3">3.1.1.-</ecNumber>
    </recommendedName>
</protein>
<dbReference type="PROSITE" id="PS00122">
    <property type="entry name" value="CARBOXYLESTERASE_B_1"/>
    <property type="match status" value="1"/>
</dbReference>
<dbReference type="InterPro" id="IPR050309">
    <property type="entry name" value="Type-B_Carboxylest/Lipase"/>
</dbReference>
<sequence>MGRLVWAVLSVAHVVLAQPYVTTLNGTYSGLHLPKFQQDLFLGMPYAQDTGGSNRFLIPQSLTETWNGTRPATFYGPACPDEDVDTDSIYGMGEDCLSINVVRPTGLNVSDSLPIMFWIHGGSYQTGTSGLPDYNLSYIVQRSVEIHKPVIAVSINYRKGGWGLLYSREVQGTGNTNLALRDMRKALAWTQENIKAFGGNASQVTIWGESSGSFAVGQLLMSYGGRTDGLFHRSIQESGSATTAWYNGSDWYQPIYDKIVQQVNCSDVPDTLVCLRTIDYATLYPFMASSKVPGPGFYPTVDGDIIPDFPTQLLRTGQFAHVPHLYGTNSDEGTANAPQGVVNTDEELRDYLLYDTGFNFPNSTILRIMELYPNEPSQGVPIDTGNETFPELGTQYKRVAAIVGDVFFHGPRLDDARHYSKSAPTYIYRFNTRGFVNSTNATYTDLSGSLAPAWEGVTHYTEVAFVFGNPENVGPWPEYKALSDQMTAYWINFAHVGDPNSDDLPEWPKYSEGMSGSNLVLQTESQDWLVENI</sequence>
<dbReference type="EC" id="3.1.1.-" evidence="3"/>
<organism evidence="5 6">
    <name type="scientific">Gnomoniopsis smithogilvyi</name>
    <dbReference type="NCBI Taxonomy" id="1191159"/>
    <lineage>
        <taxon>Eukaryota</taxon>
        <taxon>Fungi</taxon>
        <taxon>Dikarya</taxon>
        <taxon>Ascomycota</taxon>
        <taxon>Pezizomycotina</taxon>
        <taxon>Sordariomycetes</taxon>
        <taxon>Sordariomycetidae</taxon>
        <taxon>Diaporthales</taxon>
        <taxon>Gnomoniaceae</taxon>
        <taxon>Gnomoniopsis</taxon>
    </lineage>
</organism>
<dbReference type="InterPro" id="IPR029058">
    <property type="entry name" value="AB_hydrolase_fold"/>
</dbReference>
<name>A0A9W9CZR9_9PEZI</name>
<dbReference type="Gene3D" id="3.40.50.1820">
    <property type="entry name" value="alpha/beta hydrolase"/>
    <property type="match status" value="1"/>
</dbReference>
<evidence type="ECO:0000256" key="2">
    <source>
        <dbReference type="ARBA" id="ARBA00022801"/>
    </source>
</evidence>
<evidence type="ECO:0000259" key="4">
    <source>
        <dbReference type="Pfam" id="PF00135"/>
    </source>
</evidence>
<feature type="chain" id="PRO_5041019069" description="Carboxylic ester hydrolase" evidence="3">
    <location>
        <begin position="18"/>
        <end position="533"/>
    </location>
</feature>
<gene>
    <name evidence="5" type="ORF">N0V93_003160</name>
</gene>
<dbReference type="EMBL" id="JAPEVB010000002">
    <property type="protein sequence ID" value="KAJ4393943.1"/>
    <property type="molecule type" value="Genomic_DNA"/>
</dbReference>
<evidence type="ECO:0000313" key="6">
    <source>
        <dbReference type="Proteomes" id="UP001140453"/>
    </source>
</evidence>
<dbReference type="Proteomes" id="UP001140453">
    <property type="component" value="Unassembled WGS sequence"/>
</dbReference>
<proteinExistence type="inferred from homology"/>
<keyword evidence="2 3" id="KW-0378">Hydrolase</keyword>
<keyword evidence="3" id="KW-0732">Signal</keyword>
<comment type="caution">
    <text evidence="5">The sequence shown here is derived from an EMBL/GenBank/DDBJ whole genome shotgun (WGS) entry which is preliminary data.</text>
</comment>
<dbReference type="AlphaFoldDB" id="A0A9W9CZR9"/>
<dbReference type="PANTHER" id="PTHR11559">
    <property type="entry name" value="CARBOXYLESTERASE"/>
    <property type="match status" value="1"/>
</dbReference>
<evidence type="ECO:0000256" key="1">
    <source>
        <dbReference type="ARBA" id="ARBA00005964"/>
    </source>
</evidence>
<evidence type="ECO:0000313" key="5">
    <source>
        <dbReference type="EMBL" id="KAJ4393943.1"/>
    </source>
</evidence>
<dbReference type="InterPro" id="IPR019826">
    <property type="entry name" value="Carboxylesterase_B_AS"/>
</dbReference>
<dbReference type="InterPro" id="IPR002018">
    <property type="entry name" value="CarbesteraseB"/>
</dbReference>
<dbReference type="GO" id="GO:0016787">
    <property type="term" value="F:hydrolase activity"/>
    <property type="evidence" value="ECO:0007669"/>
    <property type="project" value="UniProtKB-KW"/>
</dbReference>
<reference evidence="5" key="1">
    <citation type="submission" date="2022-10" db="EMBL/GenBank/DDBJ databases">
        <title>Tapping the CABI collections for fungal endophytes: first genome assemblies for Collariella, Neodidymelliopsis, Ascochyta clinopodiicola, Didymella pomorum, Didymosphaeria variabile, Neocosmospora piperis and Neocucurbitaria cava.</title>
        <authorList>
            <person name="Hill R."/>
        </authorList>
    </citation>
    <scope>NUCLEOTIDE SEQUENCE</scope>
    <source>
        <strain evidence="5">IMI 355082</strain>
    </source>
</reference>
<feature type="signal peptide" evidence="3">
    <location>
        <begin position="1"/>
        <end position="17"/>
    </location>
</feature>
<evidence type="ECO:0000256" key="3">
    <source>
        <dbReference type="RuleBase" id="RU361235"/>
    </source>
</evidence>
<dbReference type="Pfam" id="PF00135">
    <property type="entry name" value="COesterase"/>
    <property type="match status" value="1"/>
</dbReference>